<accession>A0A4P6EYI2</accession>
<evidence type="ECO:0000256" key="3">
    <source>
        <dbReference type="ARBA" id="ARBA00022989"/>
    </source>
</evidence>
<dbReference type="RefSeq" id="WP_129442921.1">
    <property type="nucleotide sequence ID" value="NZ_CP035492.1"/>
</dbReference>
<keyword evidence="2 5" id="KW-0812">Transmembrane</keyword>
<evidence type="ECO:0000256" key="1">
    <source>
        <dbReference type="ARBA" id="ARBA00004141"/>
    </source>
</evidence>
<evidence type="ECO:0000256" key="5">
    <source>
        <dbReference type="SAM" id="Phobius"/>
    </source>
</evidence>
<feature type="domain" description="O-antigen ligase-related" evidence="6">
    <location>
        <begin position="1"/>
        <end position="51"/>
    </location>
</feature>
<dbReference type="KEGG" id="pprt:ET464_16710"/>
<evidence type="ECO:0000256" key="4">
    <source>
        <dbReference type="ARBA" id="ARBA00023136"/>
    </source>
</evidence>
<feature type="transmembrane region" description="Helical" evidence="5">
    <location>
        <begin position="67"/>
        <end position="85"/>
    </location>
</feature>
<name>A0A4P6EYI2_9BACL</name>
<reference evidence="7 8" key="1">
    <citation type="submission" date="2019-01" db="EMBL/GenBank/DDBJ databases">
        <title>Genome sequencing of strain FW100M-2.</title>
        <authorList>
            <person name="Heo J."/>
            <person name="Kim S.-J."/>
            <person name="Kim J.-S."/>
            <person name="Hong S.-B."/>
            <person name="Kwon S.-W."/>
        </authorList>
    </citation>
    <scope>NUCLEOTIDE SEQUENCE [LARGE SCALE GENOMIC DNA]</scope>
    <source>
        <strain evidence="7 8">FW100M-2</strain>
    </source>
</reference>
<comment type="subcellular location">
    <subcellularLocation>
        <location evidence="1">Membrane</location>
        <topology evidence="1">Multi-pass membrane protein</topology>
    </subcellularLocation>
</comment>
<dbReference type="OrthoDB" id="2678449at2"/>
<dbReference type="InterPro" id="IPR007016">
    <property type="entry name" value="O-antigen_ligase-rel_domated"/>
</dbReference>
<dbReference type="GO" id="GO:0016020">
    <property type="term" value="C:membrane"/>
    <property type="evidence" value="ECO:0007669"/>
    <property type="project" value="UniProtKB-SubCell"/>
</dbReference>
<keyword evidence="3 5" id="KW-1133">Transmembrane helix</keyword>
<dbReference type="AlphaFoldDB" id="A0A4P6EYI2"/>
<organism evidence="7 8">
    <name type="scientific">Paenibacillus protaetiae</name>
    <dbReference type="NCBI Taxonomy" id="2509456"/>
    <lineage>
        <taxon>Bacteria</taxon>
        <taxon>Bacillati</taxon>
        <taxon>Bacillota</taxon>
        <taxon>Bacilli</taxon>
        <taxon>Bacillales</taxon>
        <taxon>Paenibacillaceae</taxon>
        <taxon>Paenibacillus</taxon>
    </lineage>
</organism>
<protein>
    <recommendedName>
        <fullName evidence="6">O-antigen ligase-related domain-containing protein</fullName>
    </recommendedName>
</protein>
<keyword evidence="8" id="KW-1185">Reference proteome</keyword>
<evidence type="ECO:0000313" key="7">
    <source>
        <dbReference type="EMBL" id="QAY67785.1"/>
    </source>
</evidence>
<sequence length="123" mass="14168">MIKAAIDSFKHRPLFGYGIGNFSVISEFDMYAHNNYVELLADLGSVGFLIYYAMYFYLFFKLSKGVFLKENDLVFPFIIVVLIMISETGLVSYNVGYIQILLVLSYSWLKIHNKLKIDGEKVL</sequence>
<evidence type="ECO:0000313" key="8">
    <source>
        <dbReference type="Proteomes" id="UP000293568"/>
    </source>
</evidence>
<feature type="transmembrane region" description="Helical" evidence="5">
    <location>
        <begin position="39"/>
        <end position="60"/>
    </location>
</feature>
<dbReference type="EMBL" id="CP035492">
    <property type="protein sequence ID" value="QAY67785.1"/>
    <property type="molecule type" value="Genomic_DNA"/>
</dbReference>
<dbReference type="Pfam" id="PF04932">
    <property type="entry name" value="Wzy_C"/>
    <property type="match status" value="1"/>
</dbReference>
<dbReference type="Proteomes" id="UP000293568">
    <property type="component" value="Chromosome"/>
</dbReference>
<proteinExistence type="predicted"/>
<keyword evidence="4 5" id="KW-0472">Membrane</keyword>
<evidence type="ECO:0000256" key="2">
    <source>
        <dbReference type="ARBA" id="ARBA00022692"/>
    </source>
</evidence>
<evidence type="ECO:0000259" key="6">
    <source>
        <dbReference type="Pfam" id="PF04932"/>
    </source>
</evidence>
<gene>
    <name evidence="7" type="ORF">ET464_16710</name>
</gene>